<dbReference type="OrthoDB" id="341421at2759"/>
<sequence length="502" mass="57273">MASFASLAKHPDRLASKSKLPPRIFLPLSKLESCSVCNKTGRETQLRWCQYCAEVVYCSAQCQQQDWKQHKSQYCGKDKTDRVDIESFWPFLAVLAAQFREDTNFDSHPALTHLIANSPNPYNEYHPILNPSGSMPLSPISPSSSSSLSPNPLSGTLPFTFPNGIRAKPVVLGAKLTELVQPETWWPSAVSEAVRYKLQRRIANEGLLLPVYLAICLALVSAMYTTTAIPDWEDEDETLQATGRRRVRLTCGSSPISDFGLVLGSVFVPDKDRLAYWYSSDAGPGPGPGTSGETGEQYRMGQDPEDHYRIYIQTLSGNEWYIDFGMYAFNNCILVDAAPYCSSGIPHHEAVPGIFYGREHEREGAIEALNFKLRKRFSILRNKRVHEIAQWNDQNTDIVNIFVLMNEITGRECTRWDRETMLDFLPDAVQLIHTNVVNREYLKFPKKPRIAPDMDPDEKSMMEYTGEEKERILKRINKWSRRFKKGKNPRNRREQQFRGAFE</sequence>
<evidence type="ECO:0000313" key="7">
    <source>
        <dbReference type="EMBL" id="PPQ89033.1"/>
    </source>
</evidence>
<keyword evidence="1" id="KW-0479">Metal-binding</keyword>
<dbReference type="EMBL" id="NHYD01001956">
    <property type="protein sequence ID" value="PPQ89033.1"/>
    <property type="molecule type" value="Genomic_DNA"/>
</dbReference>
<dbReference type="Pfam" id="PF01753">
    <property type="entry name" value="zf-MYND"/>
    <property type="match status" value="1"/>
</dbReference>
<organism evidence="7 8">
    <name type="scientific">Psilocybe cyanescens</name>
    <dbReference type="NCBI Taxonomy" id="93625"/>
    <lineage>
        <taxon>Eukaryota</taxon>
        <taxon>Fungi</taxon>
        <taxon>Dikarya</taxon>
        <taxon>Basidiomycota</taxon>
        <taxon>Agaricomycotina</taxon>
        <taxon>Agaricomycetes</taxon>
        <taxon>Agaricomycetidae</taxon>
        <taxon>Agaricales</taxon>
        <taxon>Agaricineae</taxon>
        <taxon>Strophariaceae</taxon>
        <taxon>Psilocybe</taxon>
    </lineage>
</organism>
<dbReference type="GO" id="GO:0008270">
    <property type="term" value="F:zinc ion binding"/>
    <property type="evidence" value="ECO:0007669"/>
    <property type="project" value="UniProtKB-KW"/>
</dbReference>
<feature type="region of interest" description="Disordered" evidence="5">
    <location>
        <begin position="482"/>
        <end position="502"/>
    </location>
</feature>
<comment type="caution">
    <text evidence="7">The sequence shown here is derived from an EMBL/GenBank/DDBJ whole genome shotgun (WGS) entry which is preliminary data.</text>
</comment>
<evidence type="ECO:0000313" key="8">
    <source>
        <dbReference type="Proteomes" id="UP000283269"/>
    </source>
</evidence>
<dbReference type="AlphaFoldDB" id="A0A409XE21"/>
<evidence type="ECO:0000256" key="4">
    <source>
        <dbReference type="PROSITE-ProRule" id="PRU00134"/>
    </source>
</evidence>
<keyword evidence="2 4" id="KW-0863">Zinc-finger</keyword>
<reference evidence="7 8" key="1">
    <citation type="journal article" date="2018" name="Evol. Lett.">
        <title>Horizontal gene cluster transfer increased hallucinogenic mushroom diversity.</title>
        <authorList>
            <person name="Reynolds H.T."/>
            <person name="Vijayakumar V."/>
            <person name="Gluck-Thaler E."/>
            <person name="Korotkin H.B."/>
            <person name="Matheny P.B."/>
            <person name="Slot J.C."/>
        </authorList>
    </citation>
    <scope>NUCLEOTIDE SEQUENCE [LARGE SCALE GENOMIC DNA]</scope>
    <source>
        <strain evidence="7 8">2631</strain>
    </source>
</reference>
<proteinExistence type="predicted"/>
<evidence type="ECO:0000256" key="2">
    <source>
        <dbReference type="ARBA" id="ARBA00022771"/>
    </source>
</evidence>
<name>A0A409XE21_PSICY</name>
<keyword evidence="8" id="KW-1185">Reference proteome</keyword>
<dbReference type="Gene3D" id="6.10.140.2220">
    <property type="match status" value="1"/>
</dbReference>
<dbReference type="Proteomes" id="UP000283269">
    <property type="component" value="Unassembled WGS sequence"/>
</dbReference>
<evidence type="ECO:0000256" key="5">
    <source>
        <dbReference type="SAM" id="MobiDB-lite"/>
    </source>
</evidence>
<feature type="compositionally biased region" description="Basic and acidic residues" evidence="5">
    <location>
        <begin position="491"/>
        <end position="502"/>
    </location>
</feature>
<dbReference type="STRING" id="93625.A0A409XE21"/>
<dbReference type="SUPFAM" id="SSF144232">
    <property type="entry name" value="HIT/MYND zinc finger-like"/>
    <property type="match status" value="1"/>
</dbReference>
<evidence type="ECO:0000256" key="3">
    <source>
        <dbReference type="ARBA" id="ARBA00022833"/>
    </source>
</evidence>
<evidence type="ECO:0000259" key="6">
    <source>
        <dbReference type="PROSITE" id="PS50865"/>
    </source>
</evidence>
<accession>A0A409XE21</accession>
<evidence type="ECO:0000256" key="1">
    <source>
        <dbReference type="ARBA" id="ARBA00022723"/>
    </source>
</evidence>
<protein>
    <recommendedName>
        <fullName evidence="6">MYND-type domain-containing protein</fullName>
    </recommendedName>
</protein>
<feature type="domain" description="MYND-type" evidence="6">
    <location>
        <begin position="34"/>
        <end position="75"/>
    </location>
</feature>
<dbReference type="PROSITE" id="PS01360">
    <property type="entry name" value="ZF_MYND_1"/>
    <property type="match status" value="1"/>
</dbReference>
<dbReference type="InterPro" id="IPR002893">
    <property type="entry name" value="Znf_MYND"/>
</dbReference>
<gene>
    <name evidence="7" type="ORF">CVT25_004675</name>
</gene>
<dbReference type="PROSITE" id="PS50865">
    <property type="entry name" value="ZF_MYND_2"/>
    <property type="match status" value="1"/>
</dbReference>
<keyword evidence="3" id="KW-0862">Zinc</keyword>
<dbReference type="InParanoid" id="A0A409XE21"/>